<keyword evidence="2" id="KW-1185">Reference proteome</keyword>
<gene>
    <name evidence="1" type="ORF">HRG_11339</name>
</gene>
<dbReference type="GeneID" id="68360467"/>
<reference evidence="1" key="1">
    <citation type="submission" date="2021-09" db="EMBL/GenBank/DDBJ databases">
        <title>A high-quality genome of the endoparasitic fungus Hirsutella rhossiliensis with a comparison of Hirsutella genomes reveals transposable elements contributing to genome size variation.</title>
        <authorList>
            <person name="Lin R."/>
            <person name="Jiao Y."/>
            <person name="Sun X."/>
            <person name="Ling J."/>
            <person name="Xie B."/>
            <person name="Cheng X."/>
        </authorList>
    </citation>
    <scope>NUCLEOTIDE SEQUENCE</scope>
    <source>
        <strain evidence="1">HR02</strain>
    </source>
</reference>
<organism evidence="1 2">
    <name type="scientific">Hirsutella rhossiliensis</name>
    <dbReference type="NCBI Taxonomy" id="111463"/>
    <lineage>
        <taxon>Eukaryota</taxon>
        <taxon>Fungi</taxon>
        <taxon>Dikarya</taxon>
        <taxon>Ascomycota</taxon>
        <taxon>Pezizomycotina</taxon>
        <taxon>Sordariomycetes</taxon>
        <taxon>Hypocreomycetidae</taxon>
        <taxon>Hypocreales</taxon>
        <taxon>Ophiocordycipitaceae</taxon>
        <taxon>Hirsutella</taxon>
    </lineage>
</organism>
<proteinExistence type="predicted"/>
<dbReference type="Proteomes" id="UP000824596">
    <property type="component" value="Unassembled WGS sequence"/>
</dbReference>
<evidence type="ECO:0000313" key="2">
    <source>
        <dbReference type="Proteomes" id="UP000824596"/>
    </source>
</evidence>
<dbReference type="EMBL" id="JAIZPD010000020">
    <property type="protein sequence ID" value="KAH0957557.1"/>
    <property type="molecule type" value="Genomic_DNA"/>
</dbReference>
<protein>
    <submittedName>
        <fullName evidence="1">Uncharacterized protein</fullName>
    </submittedName>
</protein>
<dbReference type="OrthoDB" id="5288718at2759"/>
<sequence>MSAVKKLAAADGPRLEIVSTLVYSHGLAPNPALPNEPRQCLLLRYAVDRLLLAASEFKWPRVLALLGHARAPQALLREIEAHLC</sequence>
<comment type="caution">
    <text evidence="1">The sequence shown here is derived from an EMBL/GenBank/DDBJ whole genome shotgun (WGS) entry which is preliminary data.</text>
</comment>
<name>A0A9P8MLJ7_9HYPO</name>
<evidence type="ECO:0000313" key="1">
    <source>
        <dbReference type="EMBL" id="KAH0957557.1"/>
    </source>
</evidence>
<dbReference type="RefSeq" id="XP_044715071.1">
    <property type="nucleotide sequence ID" value="XM_044869809.1"/>
</dbReference>
<accession>A0A9P8MLJ7</accession>
<dbReference type="AlphaFoldDB" id="A0A9P8MLJ7"/>